<proteinExistence type="inferred from homology"/>
<dbReference type="Proteomes" id="UP000051096">
    <property type="component" value="Unassembled WGS sequence"/>
</dbReference>
<keyword evidence="3" id="KW-1134">Transmembrane beta strand</keyword>
<dbReference type="Pfam" id="PF07715">
    <property type="entry name" value="Plug"/>
    <property type="match status" value="1"/>
</dbReference>
<sequence>MEKVQSLCRIVCTCAALFIFAVAQTGTATGVVTDAETAEPLVGANVILLETQWGAATDLRGEFSITGLQTGTYVLEASMIGYESVRQNVFIEHNDTSTIDFQLTVTVLSQPDVVVSAERLIEKTSVSAQSMDRPKLLKVHGVLEDPVRSVLAMPGFSSGGEFATWLCVRGGSPNENLWLLDWVPVYWPYHFGGMKSVFNTEMIEHLELYSGGFPPKYGDKLSSVINITSREGSHERTQGKGLVSLINALALVEGPLTPRGSYIVSVRRSYYDLVLGAEPNTTIPSFYDMQTRLSYELAQEHDLYFSTLISGENARVEFEDPAPGQPGSIEDYYFVTSSSAEWNWLVTPKLYSMCAIIFQSANLQMEMNQWWLHTRVYEPGIREDLTWEMTHTHTLKTGFELRAPIVDWESFIPLNAADVGTWADTTLQGSRRAIKDDLYLGGMYVQDSWDITPRLSTNFGVRYDNNSLTKRASISPRASFRFDVDVVTALRAAHGYYYQIQEIHEMAENSNLDAKLARHYILGFERMVTPDVRSWIEVYYKDYEQLPTVDTNGHYTNEGYGYARGIEFFVQKKGEPLSGWVSYSLSWAQRKEYLDDSVNWFDYDQRHIVSATIDYSFADSWYLGLQWRFATGKPYTPIILGIRDTLGNWRPVNGEKNSERLSDFHRLDVSLNKEFSWLGMKPVVFIKLLNAYNRKNLIGYTYSFGADGTPIPEPYYGISIIPAIGFSVEF</sequence>
<evidence type="ECO:0000256" key="4">
    <source>
        <dbReference type="ARBA" id="ARBA00022692"/>
    </source>
</evidence>
<dbReference type="InterPro" id="IPR039426">
    <property type="entry name" value="TonB-dep_rcpt-like"/>
</dbReference>
<comment type="subcellular location">
    <subcellularLocation>
        <location evidence="1">Cell outer membrane</location>
        <topology evidence="1">Multi-pass membrane protein</topology>
    </subcellularLocation>
</comment>
<keyword evidence="7 10" id="KW-0472">Membrane</keyword>
<dbReference type="InterPro" id="IPR000531">
    <property type="entry name" value="Beta-barrel_TonB"/>
</dbReference>
<evidence type="ECO:0000313" key="14">
    <source>
        <dbReference type="EMBL" id="KPK67743.1"/>
    </source>
</evidence>
<dbReference type="InterPro" id="IPR037066">
    <property type="entry name" value="Plug_dom_sf"/>
</dbReference>
<dbReference type="Gene3D" id="2.170.130.10">
    <property type="entry name" value="TonB-dependent receptor, plug domain"/>
    <property type="match status" value="1"/>
</dbReference>
<protein>
    <recommendedName>
        <fullName evidence="16">TonB-dependent receptor plug domain-containing protein</fullName>
    </recommendedName>
</protein>
<evidence type="ECO:0000259" key="13">
    <source>
        <dbReference type="Pfam" id="PF07715"/>
    </source>
</evidence>
<dbReference type="EMBL" id="LJUO01000202">
    <property type="protein sequence ID" value="KPK67743.1"/>
    <property type="molecule type" value="Genomic_DNA"/>
</dbReference>
<dbReference type="GO" id="GO:0044718">
    <property type="term" value="P:siderophore transmembrane transport"/>
    <property type="evidence" value="ECO:0007669"/>
    <property type="project" value="TreeGrafter"/>
</dbReference>
<comment type="caution">
    <text evidence="14">The sequence shown here is derived from an EMBL/GenBank/DDBJ whole genome shotgun (WGS) entry which is preliminary data.</text>
</comment>
<evidence type="ECO:0000256" key="5">
    <source>
        <dbReference type="ARBA" id="ARBA00022729"/>
    </source>
</evidence>
<keyword evidence="8" id="KW-0675">Receptor</keyword>
<evidence type="ECO:0000256" key="8">
    <source>
        <dbReference type="ARBA" id="ARBA00023170"/>
    </source>
</evidence>
<dbReference type="PANTHER" id="PTHR30069:SF29">
    <property type="entry name" value="HEMOGLOBIN AND HEMOGLOBIN-HAPTOGLOBIN-BINDING PROTEIN 1-RELATED"/>
    <property type="match status" value="1"/>
</dbReference>
<evidence type="ECO:0000256" key="2">
    <source>
        <dbReference type="ARBA" id="ARBA00022448"/>
    </source>
</evidence>
<organism evidence="14 15">
    <name type="scientific">candidate division WOR_3 bacterium SM23_60</name>
    <dbReference type="NCBI Taxonomy" id="1703780"/>
    <lineage>
        <taxon>Bacteria</taxon>
        <taxon>Bacteria division WOR-3</taxon>
    </lineage>
</organism>
<evidence type="ECO:0000256" key="6">
    <source>
        <dbReference type="ARBA" id="ARBA00023077"/>
    </source>
</evidence>
<keyword evidence="5 11" id="KW-0732">Signal</keyword>
<evidence type="ECO:0000256" key="1">
    <source>
        <dbReference type="ARBA" id="ARBA00004571"/>
    </source>
</evidence>
<keyword evidence="4" id="KW-0812">Transmembrane</keyword>
<dbReference type="Pfam" id="PF00593">
    <property type="entry name" value="TonB_dep_Rec_b-barrel"/>
    <property type="match status" value="1"/>
</dbReference>
<keyword evidence="2" id="KW-0813">Transport</keyword>
<gene>
    <name evidence="14" type="ORF">AMJ87_12905</name>
</gene>
<keyword evidence="6 10" id="KW-0798">TonB box</keyword>
<dbReference type="SUPFAM" id="SSF49464">
    <property type="entry name" value="Carboxypeptidase regulatory domain-like"/>
    <property type="match status" value="1"/>
</dbReference>
<evidence type="ECO:0000256" key="3">
    <source>
        <dbReference type="ARBA" id="ARBA00022452"/>
    </source>
</evidence>
<comment type="similarity">
    <text evidence="10">Belongs to the TonB-dependent receptor family.</text>
</comment>
<dbReference type="InterPro" id="IPR036942">
    <property type="entry name" value="Beta-barrel_TonB_sf"/>
</dbReference>
<feature type="chain" id="PRO_5006646661" description="TonB-dependent receptor plug domain-containing protein" evidence="11">
    <location>
        <begin position="24"/>
        <end position="730"/>
    </location>
</feature>
<evidence type="ECO:0000256" key="9">
    <source>
        <dbReference type="ARBA" id="ARBA00023237"/>
    </source>
</evidence>
<keyword evidence="9" id="KW-0998">Cell outer membrane</keyword>
<feature type="domain" description="TonB-dependent receptor-like beta-barrel" evidence="12">
    <location>
        <begin position="375"/>
        <end position="675"/>
    </location>
</feature>
<dbReference type="PANTHER" id="PTHR30069">
    <property type="entry name" value="TONB-DEPENDENT OUTER MEMBRANE RECEPTOR"/>
    <property type="match status" value="1"/>
</dbReference>
<evidence type="ECO:0000313" key="15">
    <source>
        <dbReference type="Proteomes" id="UP000051096"/>
    </source>
</evidence>
<dbReference type="SUPFAM" id="SSF56935">
    <property type="entry name" value="Porins"/>
    <property type="match status" value="1"/>
</dbReference>
<dbReference type="AlphaFoldDB" id="A0A0S8G433"/>
<feature type="domain" description="TonB-dependent receptor plug" evidence="13">
    <location>
        <begin position="124"/>
        <end position="219"/>
    </location>
</feature>
<reference evidence="14 15" key="1">
    <citation type="journal article" date="2015" name="Microbiome">
        <title>Genomic resolution of linkages in carbon, nitrogen, and sulfur cycling among widespread estuary sediment bacteria.</title>
        <authorList>
            <person name="Baker B.J."/>
            <person name="Lazar C.S."/>
            <person name="Teske A.P."/>
            <person name="Dick G.J."/>
        </authorList>
    </citation>
    <scope>NUCLEOTIDE SEQUENCE [LARGE SCALE GENOMIC DNA]</scope>
    <source>
        <strain evidence="14">SM23_60</strain>
    </source>
</reference>
<dbReference type="GO" id="GO:0009279">
    <property type="term" value="C:cell outer membrane"/>
    <property type="evidence" value="ECO:0007669"/>
    <property type="project" value="UniProtKB-SubCell"/>
</dbReference>
<dbReference type="Gene3D" id="2.40.170.20">
    <property type="entry name" value="TonB-dependent receptor, beta-barrel domain"/>
    <property type="match status" value="1"/>
</dbReference>
<evidence type="ECO:0000256" key="11">
    <source>
        <dbReference type="SAM" id="SignalP"/>
    </source>
</evidence>
<evidence type="ECO:0000256" key="7">
    <source>
        <dbReference type="ARBA" id="ARBA00023136"/>
    </source>
</evidence>
<dbReference type="GO" id="GO:0015344">
    <property type="term" value="F:siderophore uptake transmembrane transporter activity"/>
    <property type="evidence" value="ECO:0007669"/>
    <property type="project" value="TreeGrafter"/>
</dbReference>
<dbReference type="Pfam" id="PF13715">
    <property type="entry name" value="CarbopepD_reg_2"/>
    <property type="match status" value="1"/>
</dbReference>
<dbReference type="InterPro" id="IPR012910">
    <property type="entry name" value="Plug_dom"/>
</dbReference>
<evidence type="ECO:0008006" key="16">
    <source>
        <dbReference type="Google" id="ProtNLM"/>
    </source>
</evidence>
<dbReference type="InterPro" id="IPR008969">
    <property type="entry name" value="CarboxyPept-like_regulatory"/>
</dbReference>
<feature type="signal peptide" evidence="11">
    <location>
        <begin position="1"/>
        <end position="23"/>
    </location>
</feature>
<accession>A0A0S8G433</accession>
<name>A0A0S8G433_UNCW3</name>
<evidence type="ECO:0000256" key="10">
    <source>
        <dbReference type="RuleBase" id="RU003357"/>
    </source>
</evidence>
<dbReference type="Gene3D" id="2.60.40.1120">
    <property type="entry name" value="Carboxypeptidase-like, regulatory domain"/>
    <property type="match status" value="1"/>
</dbReference>
<evidence type="ECO:0000259" key="12">
    <source>
        <dbReference type="Pfam" id="PF00593"/>
    </source>
</evidence>